<dbReference type="InterPro" id="IPR000535">
    <property type="entry name" value="MSP_dom"/>
</dbReference>
<dbReference type="InterPro" id="IPR056343">
    <property type="entry name" value="CFAP47_dom"/>
</dbReference>
<keyword evidence="8" id="KW-0282">Flagellum</keyword>
<evidence type="ECO:0000256" key="6">
    <source>
        <dbReference type="SAM" id="MobiDB-lite"/>
    </source>
</evidence>
<dbReference type="GO" id="GO:0005737">
    <property type="term" value="C:cytoplasm"/>
    <property type="evidence" value="ECO:0007669"/>
    <property type="project" value="UniProtKB-SubCell"/>
</dbReference>
<dbReference type="Pfam" id="PF26579">
    <property type="entry name" value="Ig_CFAP47"/>
    <property type="match status" value="1"/>
</dbReference>
<accession>A0AAW0EMF3</accession>
<dbReference type="Pfam" id="PF14874">
    <property type="entry name" value="PapD-like"/>
    <property type="match status" value="1"/>
</dbReference>
<dbReference type="InterPro" id="IPR053879">
    <property type="entry name" value="HYDIN_VesB_CFA65-like_Ig"/>
</dbReference>
<evidence type="ECO:0000256" key="4">
    <source>
        <dbReference type="ARBA" id="ARBA00023069"/>
    </source>
</evidence>
<keyword evidence="3" id="KW-0963">Cytoplasm</keyword>
<evidence type="ECO:0000259" key="7">
    <source>
        <dbReference type="PROSITE" id="PS50202"/>
    </source>
</evidence>
<feature type="domain" description="MSP" evidence="7">
    <location>
        <begin position="2686"/>
        <end position="2803"/>
    </location>
</feature>
<feature type="region of interest" description="Disordered" evidence="6">
    <location>
        <begin position="1"/>
        <end position="45"/>
    </location>
</feature>
<dbReference type="PROSITE" id="PS50202">
    <property type="entry name" value="MSP"/>
    <property type="match status" value="1"/>
</dbReference>
<feature type="region of interest" description="Disordered" evidence="6">
    <location>
        <begin position="1461"/>
        <end position="1502"/>
    </location>
</feature>
<dbReference type="Proteomes" id="UP001430356">
    <property type="component" value="Unassembled WGS sequence"/>
</dbReference>
<evidence type="ECO:0000256" key="2">
    <source>
        <dbReference type="ARBA" id="ARBA00004496"/>
    </source>
</evidence>
<keyword evidence="5" id="KW-0966">Cell projection</keyword>
<reference evidence="8 9" key="1">
    <citation type="journal article" date="2021" name="MBio">
        <title>A New Model Trypanosomatid, Novymonas esmeraldas: Genomic Perception of Its 'Candidatus Pandoraea novymonadis' Endosymbiont.</title>
        <authorList>
            <person name="Zakharova A."/>
            <person name="Saura A."/>
            <person name="Butenko A."/>
            <person name="Podesvova L."/>
            <person name="Warmusova S."/>
            <person name="Kostygov A.Y."/>
            <person name="Nenarokova A."/>
            <person name="Lukes J."/>
            <person name="Opperdoes F.R."/>
            <person name="Yurchenko V."/>
        </authorList>
    </citation>
    <scope>NUCLEOTIDE SEQUENCE [LARGE SCALE GENOMIC DNA]</scope>
    <source>
        <strain evidence="8 9">E262AT.01</strain>
    </source>
</reference>
<name>A0AAW0EMF3_9TRYP</name>
<dbReference type="GO" id="GO:0005929">
    <property type="term" value="C:cilium"/>
    <property type="evidence" value="ECO:0007669"/>
    <property type="project" value="UniProtKB-SubCell"/>
</dbReference>
<dbReference type="GO" id="GO:0060271">
    <property type="term" value="P:cilium assembly"/>
    <property type="evidence" value="ECO:0007669"/>
    <property type="project" value="TreeGrafter"/>
</dbReference>
<evidence type="ECO:0000256" key="3">
    <source>
        <dbReference type="ARBA" id="ARBA00022490"/>
    </source>
</evidence>
<protein>
    <submittedName>
        <fullName evidence="8">Flagellar-associated PapD-like</fullName>
    </submittedName>
</protein>
<evidence type="ECO:0000256" key="5">
    <source>
        <dbReference type="ARBA" id="ARBA00023273"/>
    </source>
</evidence>
<feature type="region of interest" description="Disordered" evidence="6">
    <location>
        <begin position="1428"/>
        <end position="1449"/>
    </location>
</feature>
<dbReference type="InterPro" id="IPR013783">
    <property type="entry name" value="Ig-like_fold"/>
</dbReference>
<proteinExistence type="predicted"/>
<keyword evidence="9" id="KW-1185">Reference proteome</keyword>
<dbReference type="Pfam" id="PF24529">
    <property type="entry name" value="CFAP47"/>
    <property type="match status" value="1"/>
</dbReference>
<evidence type="ECO:0000313" key="8">
    <source>
        <dbReference type="EMBL" id="KAK7194796.1"/>
    </source>
</evidence>
<dbReference type="PANTHER" id="PTHR45912:SF3">
    <property type="entry name" value="CILIA- AND FLAGELLA-ASSOCIATED PROTEIN 47"/>
    <property type="match status" value="1"/>
</dbReference>
<gene>
    <name evidence="8" type="ORF">NESM_000400000</name>
</gene>
<dbReference type="Pfam" id="PF22544">
    <property type="entry name" value="HYDIN_VesB_CFA65-like_Ig"/>
    <property type="match status" value="1"/>
</dbReference>
<dbReference type="InterPro" id="IPR058952">
    <property type="entry name" value="Ig_CFAP47"/>
</dbReference>
<evidence type="ECO:0000313" key="9">
    <source>
        <dbReference type="Proteomes" id="UP001430356"/>
    </source>
</evidence>
<dbReference type="PANTHER" id="PTHR45912">
    <property type="entry name" value="CILIA- AND FLAGELLA-ASSOCIATED PROTEIN 47"/>
    <property type="match status" value="1"/>
</dbReference>
<comment type="subcellular location">
    <subcellularLocation>
        <location evidence="1">Cell projection</location>
        <location evidence="1">Cilium</location>
    </subcellularLocation>
    <subcellularLocation>
        <location evidence="2">Cytoplasm</location>
    </subcellularLocation>
</comment>
<dbReference type="Gene3D" id="2.60.40.10">
    <property type="entry name" value="Immunoglobulins"/>
    <property type="match status" value="7"/>
</dbReference>
<keyword evidence="4" id="KW-0969">Cilium</keyword>
<dbReference type="EMBL" id="JAECZO010000042">
    <property type="protein sequence ID" value="KAK7194796.1"/>
    <property type="molecule type" value="Genomic_DNA"/>
</dbReference>
<feature type="compositionally biased region" description="Low complexity" evidence="6">
    <location>
        <begin position="20"/>
        <end position="30"/>
    </location>
</feature>
<evidence type="ECO:0000256" key="1">
    <source>
        <dbReference type="ARBA" id="ARBA00004138"/>
    </source>
</evidence>
<comment type="caution">
    <text evidence="8">The sequence shown here is derived from an EMBL/GenBank/DDBJ whole genome shotgun (WGS) entry which is preliminary data.</text>
</comment>
<organism evidence="8 9">
    <name type="scientific">Novymonas esmeraldas</name>
    <dbReference type="NCBI Taxonomy" id="1808958"/>
    <lineage>
        <taxon>Eukaryota</taxon>
        <taxon>Discoba</taxon>
        <taxon>Euglenozoa</taxon>
        <taxon>Kinetoplastea</taxon>
        <taxon>Metakinetoplastina</taxon>
        <taxon>Trypanosomatida</taxon>
        <taxon>Trypanosomatidae</taxon>
        <taxon>Novymonas</taxon>
    </lineage>
</organism>
<sequence>MSTVSQRAVAAKRPAKSLSPAPARRCVAAAAPPPPPPSRPRLELTPPTAEFINYDVDTTYVMPLEVRNRTEEIQTLRFVNPTRHPGIFRLVHGASARVAPGLAHTVEIEFTTHAPLDYEDTLVILSSDGGRVEVPLRACRVPLIEYPPAVHFGRVEQQLVCPTRTLTLVNRGRTDAAVTFVLDERDEKDGGVACGVACGVVLSSTMLTVPAESRTNVMMELKPLPPGLHTWRIPVDMNGQRLPTLLEVSAEVVDCRSRLLDPQTHDEVVSVEFPETFAGNSASHALEVVNGGSQAISFAIRSAHDASEGGATPFRFVPSQGRLPPQGRLAVSALFTPQLKVRRTGWSTTPANAPAETAEVHKYEALFSLLFVETEQTQSFRMVGTSSETLVRLSTSVVDFGACVLKSSREATLTLTNGVAHLPMRYALTCPPHFSVTPVRGIVDAGGCATLHVVFRPRRLGSYAETLTLTANDTVTRAVELRGTSLYREGAHVAAAVSARTAGAAGDEVAVAAAVDMGMIPAEGLTPPSLPRQVPAAVLKAEDTAVQSCRSGHVAPPVFDVHSLARRRFHAVPTTPQERRDCKRELTPMEVLSVVLPSKSLDFGRVTIHADAVASLFVYNGTKSCIHVGVPTEADGPVSVDPASQVVPAQRMAHFDVHLRSGAVQAFQQVMRVAVNQQHHMRFSVQADVVPVEVTLSQTHVLLSLTGQAEEPVCAAQVTLINKGNCAAAYRWHLPTPSCEFEVEPQMGLLSAGEQRGATFFFRPAAGTSQASCAARLEVVGATEDKLLQLTGSVAPTKCSWGASALLSTPPLAPSAKEAAPISGVLALGRIAAGVPAVATLPLANKGRTNAYFSVGALPAWLTVSPSQGRVCAGETEELTVRVRQSMAGSVVHVVECSVAGMRRPLAARVEATVVAPPLSVELDGKAQGEAHLDFGRVYVGCPQSRSVALRNAGDVAAAVRVNLEACTSYSLESAVLEEEWQPDVAGSVTSLGAPEDTRHSRLMSRVRSLHSLTLFDRKTSAGVSAATVVVPPLAEYTLRLSFNPLRAAAAQCCSVRWHQLGADDVHPLPPFTVAATALTPPVVLSTTSISFPGVVVGQRPPPRVIYVRRGDARLSPSSPLRRPVAWQLEMETDANTPCFLAEPHRGVLGVGEEQAVTITYLPSTAGRLQTCVSLKTEEEAASPAGAPCARCIINASATDPRVRSDRTTLTFPSVPLGVAVATTVMLHNEGYDAVRVDYPGACDPPLQIAFPEGQAMGAAPRAAIPVTFTFCSPTPISVRSSIRLHTDAGGHIDISVSGSAVNSILTTEAFVAYMGHTSATTITGGAGGDSDDSPYVLQRWAGDRDSVVGVELPLVCSLPASLGGAHERPRDMVDAVEGGVDWEAERAWLTAWWNAVVCRAPVQDLVEALQATRGGLVGDLTYQLTGKRPRRSDAMEPTSTASTRAERDVDAAAATVAAAAASTSTSTVRGRKATTVRGGSQRPRAPPDAVGGTSAPASSSAVPKELRALHTLVQHIRACGGCLSDVELPYLLPFDAFAEHMSAQAPAVLEQLAGVADGEEMEEMFLRRAVASWVVLLRECLRLFYVSQVRWTAATVTPPALRAWAASLPAHRSLSRSNIYSEEESLLLRWTAACVASFAVGDTADLQKSLSPVAPRCFEDLQDAPALIAVVLTYVPDLARRVREALAPAASHSRESLASIVLGLLHTLGVPGLPTADAFVVLPPTQFVLLLTHLFLYLPKFVHAVPVHFHGRALTTLTETVTVENTSAEPREYCVLLPDAPQFRAQTDKLVVAPRSSSTLTLSIIPRTRRPETGRCLLVDCSAQVPPAERLPFVFGLEAAPTMEPLQTVYVETPQYECLQSELHITNPFAVDCVVSLRVAQMRLPGPAEAAWCDGSTASLWRSGHDAPFTIATDVLSLRRGEPTRLPFSFAPLSRGVYRLLLTFWEEREGEFTWAVEATSGWPKPTEANLELRVELGESCTSTLHVKSSNVSLERCVKLYEDRAHNPQRTDLVRMLSGAPYTVYFVNERMEGPNPFFTAEQNPCLAAAAPATTWPMTFTFRPQCVGVYRTYAVLMSEADVRLLLIVGECVPRGDRRELLFACPARQTISQQITLCNHSADEDWLFTATLEGSAQFSGPHDVRVLSGRSKEYTIRYAPAWISGEERETATLVLVNSATGQKHTYALVGTAEPPLSEGILTLDCRARDHESLEMVVPNICSQDTTYFVKTDLACCEGESPSLVIPRASSRRFAMKVHPTVGGDYSGRVTFTASNGRYVWYAVQLHVAPPEKEGVVELRTNVRTSMVADVSVTNPLDAALLFKVHRYGSGLYGANTFQLAPRAAATYSLLFVPTQAGESTGRLSLVSEAAGEFWYELHMTVTEAEPEPLPFPPTPIGQVQVMQVHLPNRSSASAVLAVDSTDAACFGVRPARVVLPAQSESVVDLVFTPRCVGVEQKAVVTLRNPELGCWRYACVGTGTAPSKAEPLTCTCGVGTTTTLMLPFTNVLKRDTAVEVQLSGDTTAFALRTVPSGVVAAGASVSLVVAFTPSLVRRHNAVVEVRPAVRRSDKTCDVAWTYPIEGYCVYRQTQPSLRLRCAARTQCADTVYVHAPGLLPGVSAAVSVAFEVDPQQSYAAAAAASASCSATMPSPYPDGFELNLKFAPLRPLVGAGWVVLRGAEGGVWQYRVQLESSPAPVDDTIVLYGEYKERTSASFDLYNVFPYRSAFFAYFTADSSKDFAVAPAHGVLLPFVPGQRGAATATNLQITVHPSSRIPQVEGTLVVDTDDMQWTFRVLAKFGHQNRPTS</sequence>